<keyword evidence="4" id="KW-1185">Reference proteome</keyword>
<feature type="transmembrane region" description="Helical" evidence="1">
    <location>
        <begin position="895"/>
        <end position="914"/>
    </location>
</feature>
<reference evidence="3 4" key="1">
    <citation type="submission" date="2016-08" db="EMBL/GenBank/DDBJ databases">
        <title>A Parts List for Fungal Cellulosomes Revealed by Comparative Genomics.</title>
        <authorList>
            <consortium name="DOE Joint Genome Institute"/>
            <person name="Haitjema C.H."/>
            <person name="Gilmore S.P."/>
            <person name="Henske J.K."/>
            <person name="Solomon K.V."/>
            <person name="De Groot R."/>
            <person name="Kuo A."/>
            <person name="Mondo S.J."/>
            <person name="Salamov A.A."/>
            <person name="Labutti K."/>
            <person name="Zhao Z."/>
            <person name="Chiniquy J."/>
            <person name="Barry K."/>
            <person name="Brewer H.M."/>
            <person name="Purvine S.O."/>
            <person name="Wright A.T."/>
            <person name="Boxma B."/>
            <person name="Van Alen T."/>
            <person name="Hackstein J.H."/>
            <person name="Baker S.E."/>
            <person name="Grigoriev I.V."/>
            <person name="O'Malley M.A."/>
        </authorList>
    </citation>
    <scope>NUCLEOTIDE SEQUENCE [LARGE SCALE GENOMIC DNA]</scope>
    <source>
        <strain evidence="3 4">S4</strain>
    </source>
</reference>
<dbReference type="GO" id="GO:0031514">
    <property type="term" value="C:motile cilium"/>
    <property type="evidence" value="ECO:0007669"/>
    <property type="project" value="TreeGrafter"/>
</dbReference>
<dbReference type="STRING" id="1754192.A0A1Y1XIY3"/>
<keyword evidence="1" id="KW-1133">Transmembrane helix</keyword>
<dbReference type="AlphaFoldDB" id="A0A1Y1XIY3"/>
<name>A0A1Y1XIY3_9FUNG</name>
<dbReference type="InterPro" id="IPR028246">
    <property type="entry name" value="CATSPERG"/>
</dbReference>
<dbReference type="PANTHER" id="PTHR14327:SF1">
    <property type="entry name" value="CATION CHANNEL SPERM-ASSOCIATED AUXILIARY SUBUNIT GAMMA"/>
    <property type="match status" value="1"/>
</dbReference>
<feature type="domain" description="CATSPERG C-terminal" evidence="2">
    <location>
        <begin position="734"/>
        <end position="913"/>
    </location>
</feature>
<organism evidence="3 4">
    <name type="scientific">Anaeromyces robustus</name>
    <dbReference type="NCBI Taxonomy" id="1754192"/>
    <lineage>
        <taxon>Eukaryota</taxon>
        <taxon>Fungi</taxon>
        <taxon>Fungi incertae sedis</taxon>
        <taxon>Chytridiomycota</taxon>
        <taxon>Chytridiomycota incertae sedis</taxon>
        <taxon>Neocallimastigomycetes</taxon>
        <taxon>Neocallimastigales</taxon>
        <taxon>Neocallimastigaceae</taxon>
        <taxon>Anaeromyces</taxon>
    </lineage>
</organism>
<comment type="caution">
    <text evidence="3">The sequence shown here is derived from an EMBL/GenBank/DDBJ whole genome shotgun (WGS) entry which is preliminary data.</text>
</comment>
<dbReference type="GO" id="GO:0036128">
    <property type="term" value="C:CatSper complex"/>
    <property type="evidence" value="ECO:0007669"/>
    <property type="project" value="InterPro"/>
</dbReference>
<dbReference type="EMBL" id="MCFG01000031">
    <property type="protein sequence ID" value="ORX85720.1"/>
    <property type="molecule type" value="Genomic_DNA"/>
</dbReference>
<dbReference type="Proteomes" id="UP000193944">
    <property type="component" value="Unassembled WGS sequence"/>
</dbReference>
<evidence type="ECO:0000259" key="2">
    <source>
        <dbReference type="Pfam" id="PF22846"/>
    </source>
</evidence>
<evidence type="ECO:0000313" key="4">
    <source>
        <dbReference type="Proteomes" id="UP000193944"/>
    </source>
</evidence>
<evidence type="ECO:0000313" key="3">
    <source>
        <dbReference type="EMBL" id="ORX85720.1"/>
    </source>
</evidence>
<proteinExistence type="predicted"/>
<evidence type="ECO:0000256" key="1">
    <source>
        <dbReference type="SAM" id="Phobius"/>
    </source>
</evidence>
<dbReference type="PANTHER" id="PTHR14327">
    <property type="entry name" value="CATION CHANNEL SPERM-ASSOCIATED PROTEIN SUBUNIT GAMMA"/>
    <property type="match status" value="1"/>
</dbReference>
<keyword evidence="1" id="KW-0812">Transmembrane</keyword>
<sequence length="937" mass="109757">MKYTKKTWIFQISLFLIFIIRLCYSIESNYRWEADIINYRKDIENIKPDEESLKYAELSSTKKYYLRVRIVNKNTGIICKLCNRKLLRAGEKPNIITNLDKPDVLVNLISFDDVIRGKYEWYYPFITKEIGINFLIIESNELLPNDLAKEGIDSHYFALVVYWDIYKTFHLVKKYNLKNSPIQLNNIDISQIQDINFYINQSFSPFAFGILKNYKTPTALILSTNRKSLEIVEFENESLIKATEGNLNDYRIISGIFDFTKIILNTVNGLLIGSWQKEFYNNTLTNTTEFVSNINWSRANLKDIAKIEYDAQEPHLDKEKCNVTFIFDLYQRIYVIYGETTEPEELLDKKKKPLYASFNIPYEKIRLISGTLSKEFCNRYVFLLYNEMTEAYEIYDYDIMTMEWNFVYKLRAINTEKKLPYIMVNDDLSGNFKLKLTGMAFQHTTSNDLYIYGNALIVSSNGGYTFSCIDIFNEKEDGLINNFQTNDGSYSFSTTNNEVWFGNINYGGSIKITNKNDIIDKNYKYYSVNPIYIENSKLKIIEIFYDTALNFQIKDVDIYNNINKYALKNELICPYKHVSVDCAKDPEIVRVVLDNKDSYLPHHIYLEKYEFYNFTVTVYPEDNYDIENSDLMFSLNNFDNIKLNVDKNIDRINRKINYDVSIHDQGNLENQYEPGKNLELSNMKTTFSDLNYKCLINNNQYTYYADIDQTLPNLIIYSGCPPYQNISIFFSEKYYKECPHDNNIPCIFYEDTIDPIFQITDLVTNITTNFTGFYTVEAIGGGTKLENIKDYSYSTKHKVNPRVNAKNQKLIWSPSDPYDNPSMLSIEKREISFICAKGSPCKKIFPTKFFGSTIYYIKFRMSSNKVNYENSYCNFNIDFIIQLYGVPLDFTTSTYILVIGLAVFILFTILLGLLMMHHQKNLLKVADSYSLDDKKND</sequence>
<accession>A0A1Y1XIY3</accession>
<dbReference type="Pfam" id="PF22846">
    <property type="entry name" value="CATSPERG_C"/>
    <property type="match status" value="1"/>
</dbReference>
<protein>
    <recommendedName>
        <fullName evidence="2">CATSPERG C-terminal domain-containing protein</fullName>
    </recommendedName>
</protein>
<gene>
    <name evidence="3" type="ORF">BCR32DRAFT_265469</name>
</gene>
<reference evidence="3 4" key="2">
    <citation type="submission" date="2016-08" db="EMBL/GenBank/DDBJ databases">
        <title>Pervasive Adenine N6-methylation of Active Genes in Fungi.</title>
        <authorList>
            <consortium name="DOE Joint Genome Institute"/>
            <person name="Mondo S.J."/>
            <person name="Dannebaum R.O."/>
            <person name="Kuo R.C."/>
            <person name="Labutti K."/>
            <person name="Haridas S."/>
            <person name="Kuo A."/>
            <person name="Salamov A."/>
            <person name="Ahrendt S.R."/>
            <person name="Lipzen A."/>
            <person name="Sullivan W."/>
            <person name="Andreopoulos W.B."/>
            <person name="Clum A."/>
            <person name="Lindquist E."/>
            <person name="Daum C."/>
            <person name="Ramamoorthy G.K."/>
            <person name="Gryganskyi A."/>
            <person name="Culley D."/>
            <person name="Magnuson J.K."/>
            <person name="James T.Y."/>
            <person name="O'Malley M.A."/>
            <person name="Stajich J.E."/>
            <person name="Spatafora J.W."/>
            <person name="Visel A."/>
            <person name="Grigoriev I.V."/>
        </authorList>
    </citation>
    <scope>NUCLEOTIDE SEQUENCE [LARGE SCALE GENOMIC DNA]</scope>
    <source>
        <strain evidence="3 4">S4</strain>
    </source>
</reference>
<keyword evidence="1" id="KW-0472">Membrane</keyword>
<dbReference type="InterPro" id="IPR053873">
    <property type="entry name" value="CATSPERG_C"/>
</dbReference>
<dbReference type="OrthoDB" id="9949093at2759"/>